<dbReference type="AlphaFoldDB" id="A0A8T2FAF8"/>
<protein>
    <submittedName>
        <fullName evidence="2">Retrotransposon gag domain</fullName>
    </submittedName>
</protein>
<evidence type="ECO:0000313" key="3">
    <source>
        <dbReference type="Proteomes" id="UP000694251"/>
    </source>
</evidence>
<proteinExistence type="predicted"/>
<evidence type="ECO:0000313" key="2">
    <source>
        <dbReference type="EMBL" id="KAG7633228.1"/>
    </source>
</evidence>
<dbReference type="OrthoDB" id="1113651at2759"/>
<gene>
    <name evidence="2" type="ORF">ISN44_As03g035100</name>
</gene>
<keyword evidence="3" id="KW-1185">Reference proteome</keyword>
<accession>A0A8T2FAF8</accession>
<feature type="domain" description="Retrotransposon gag" evidence="1">
    <location>
        <begin position="148"/>
        <end position="243"/>
    </location>
</feature>
<dbReference type="Proteomes" id="UP000694251">
    <property type="component" value="Chromosome 3"/>
</dbReference>
<dbReference type="EMBL" id="JAEFBJ010000003">
    <property type="protein sequence ID" value="KAG7633228.1"/>
    <property type="molecule type" value="Genomic_DNA"/>
</dbReference>
<evidence type="ECO:0000259" key="1">
    <source>
        <dbReference type="Pfam" id="PF03732"/>
    </source>
</evidence>
<dbReference type="Pfam" id="PF03732">
    <property type="entry name" value="Retrotrans_gag"/>
    <property type="match status" value="1"/>
</dbReference>
<sequence length="406" mass="47361">MGPTRAQRSAAKQRVEVPTTLAESARNGEQTVKYVSGNEHTQVLVQLVVGVPQVGDRTTVSAAVLQGIRDLFEEIIQKNFVVSDPEGVAVVKQVPMEIPSYREMLRFMRDLDVETFNGGTDPVKAYNWRNMLECKFKSMRCPVEFWRDLASCYLRGEANEWWERVKQREQVGCVDEWSFFKEEFTRRYLSEDAIDDLEIKFSRLQQGTKSVREYEKEFHSLERFERRKRGEHELIHKFISGLRVDIRLCCHVRDFENMIDLVEKAASLEIGLEEEARYKRIAQEKEAMGSYGQTGHKCYLMGMRKVNWSDNCQHPLRDKCWLQDIRKIHNRTLVRMKLRNSVTQAWGHYGEILELCELFDNKTKNKLKKVEQVQKLLALVELVAKQHNGGDYADERNKDDARAATS</sequence>
<reference evidence="2 3" key="1">
    <citation type="submission" date="2020-12" db="EMBL/GenBank/DDBJ databases">
        <title>Concerted genomic and epigenomic changes stabilize Arabidopsis allopolyploids.</title>
        <authorList>
            <person name="Chen Z."/>
        </authorList>
    </citation>
    <scope>NUCLEOTIDE SEQUENCE [LARGE SCALE GENOMIC DNA]</scope>
    <source>
        <strain evidence="2">As9502</strain>
        <tissue evidence="2">Leaf</tissue>
    </source>
</reference>
<organism evidence="2 3">
    <name type="scientific">Arabidopsis suecica</name>
    <name type="common">Swedish thale-cress</name>
    <name type="synonym">Cardaminopsis suecica</name>
    <dbReference type="NCBI Taxonomy" id="45249"/>
    <lineage>
        <taxon>Eukaryota</taxon>
        <taxon>Viridiplantae</taxon>
        <taxon>Streptophyta</taxon>
        <taxon>Embryophyta</taxon>
        <taxon>Tracheophyta</taxon>
        <taxon>Spermatophyta</taxon>
        <taxon>Magnoliopsida</taxon>
        <taxon>eudicotyledons</taxon>
        <taxon>Gunneridae</taxon>
        <taxon>Pentapetalae</taxon>
        <taxon>rosids</taxon>
        <taxon>malvids</taxon>
        <taxon>Brassicales</taxon>
        <taxon>Brassicaceae</taxon>
        <taxon>Camelineae</taxon>
        <taxon>Arabidopsis</taxon>
    </lineage>
</organism>
<dbReference type="InterPro" id="IPR005162">
    <property type="entry name" value="Retrotrans_gag_dom"/>
</dbReference>
<comment type="caution">
    <text evidence="2">The sequence shown here is derived from an EMBL/GenBank/DDBJ whole genome shotgun (WGS) entry which is preliminary data.</text>
</comment>
<name>A0A8T2FAF8_ARASU</name>